<proteinExistence type="predicted"/>
<accession>A0A928VM78</accession>
<dbReference type="RefSeq" id="WP_264323399.1">
    <property type="nucleotide sequence ID" value="NZ_JADEXQ010000005.1"/>
</dbReference>
<protein>
    <submittedName>
        <fullName evidence="1">TIGR04282 family arsenosugar biosynthesis glycosyltransferase</fullName>
    </submittedName>
</protein>
<comment type="caution">
    <text evidence="1">The sequence shown here is derived from an EMBL/GenBank/DDBJ whole genome shotgun (WGS) entry which is preliminary data.</text>
</comment>
<reference evidence="1" key="1">
    <citation type="submission" date="2020-10" db="EMBL/GenBank/DDBJ databases">
        <authorList>
            <person name="Castelo-Branco R."/>
            <person name="Eusebio N."/>
            <person name="Adriana R."/>
            <person name="Vieira A."/>
            <person name="Brugerolle De Fraissinette N."/>
            <person name="Rezende De Castro R."/>
            <person name="Schneider M.P."/>
            <person name="Vasconcelos V."/>
            <person name="Leao P.N."/>
        </authorList>
    </citation>
    <scope>NUCLEOTIDE SEQUENCE</scope>
    <source>
        <strain evidence="1">LEGE 11480</strain>
    </source>
</reference>
<dbReference type="PANTHER" id="PTHR36529">
    <property type="entry name" value="SLL1095 PROTEIN"/>
    <property type="match status" value="1"/>
</dbReference>
<keyword evidence="2" id="KW-1185">Reference proteome</keyword>
<dbReference type="AlphaFoldDB" id="A0A928VM78"/>
<dbReference type="InterPro" id="IPR018641">
    <property type="entry name" value="Trfase_1_rSAM/seldom-assoc"/>
</dbReference>
<name>A0A928VM78_9CYAN</name>
<dbReference type="EMBL" id="JADEXQ010000005">
    <property type="protein sequence ID" value="MBE9028574.1"/>
    <property type="molecule type" value="Genomic_DNA"/>
</dbReference>
<dbReference type="Gene3D" id="3.90.550.10">
    <property type="entry name" value="Spore Coat Polysaccharide Biosynthesis Protein SpsA, Chain A"/>
    <property type="match status" value="1"/>
</dbReference>
<gene>
    <name evidence="1" type="ORF">IQ266_02230</name>
</gene>
<dbReference type="SUPFAM" id="SSF53448">
    <property type="entry name" value="Nucleotide-diphospho-sugar transferases"/>
    <property type="match status" value="1"/>
</dbReference>
<dbReference type="Proteomes" id="UP000625316">
    <property type="component" value="Unassembled WGS sequence"/>
</dbReference>
<dbReference type="InterPro" id="IPR029044">
    <property type="entry name" value="Nucleotide-diphossugar_trans"/>
</dbReference>
<dbReference type="PANTHER" id="PTHR36529:SF1">
    <property type="entry name" value="GLYCOSYLTRANSFERASE"/>
    <property type="match status" value="1"/>
</dbReference>
<dbReference type="Pfam" id="PF09837">
    <property type="entry name" value="DUF2064"/>
    <property type="match status" value="1"/>
</dbReference>
<sequence>MLVIFARYPIAGQAKTRLIPALGAEGAAQLQRRMNQHTIAMATACAVPIQIRFCGGTATQLRQHLGNELNYQPQGDGDLGDRMANAFHDGFQQGHKQIVIIGTDCPFIDQAIIRTAFTALATHDLVIGPATDGGYYLIGLRQLLPELFQAIPWSTDAVLAKTLEIATANAVSYTLLPQLSDIDRPDDLAHLPAQLQ</sequence>
<dbReference type="NCBIfam" id="TIGR04282">
    <property type="entry name" value="glyco_like_cofC"/>
    <property type="match status" value="1"/>
</dbReference>
<evidence type="ECO:0000313" key="2">
    <source>
        <dbReference type="Proteomes" id="UP000625316"/>
    </source>
</evidence>
<evidence type="ECO:0000313" key="1">
    <source>
        <dbReference type="EMBL" id="MBE9028574.1"/>
    </source>
</evidence>
<organism evidence="1 2">
    <name type="scientific">Romeriopsis navalis LEGE 11480</name>
    <dbReference type="NCBI Taxonomy" id="2777977"/>
    <lineage>
        <taxon>Bacteria</taxon>
        <taxon>Bacillati</taxon>
        <taxon>Cyanobacteriota</taxon>
        <taxon>Cyanophyceae</taxon>
        <taxon>Leptolyngbyales</taxon>
        <taxon>Leptolyngbyaceae</taxon>
        <taxon>Romeriopsis</taxon>
        <taxon>Romeriopsis navalis</taxon>
    </lineage>
</organism>